<comment type="caution">
    <text evidence="1">The sequence shown here is derived from an EMBL/GenBank/DDBJ whole genome shotgun (WGS) entry which is preliminary data.</text>
</comment>
<protein>
    <submittedName>
        <fullName evidence="1">(Atlantic silverside) hypothetical protein</fullName>
    </submittedName>
</protein>
<accession>A0A8S4AEQ5</accession>
<keyword evidence="2" id="KW-1185">Reference proteome</keyword>
<reference evidence="1" key="1">
    <citation type="submission" date="2021-05" db="EMBL/GenBank/DDBJ databases">
        <authorList>
            <person name="Tigano A."/>
        </authorList>
    </citation>
    <scope>NUCLEOTIDE SEQUENCE</scope>
</reference>
<evidence type="ECO:0000313" key="1">
    <source>
        <dbReference type="EMBL" id="CAG5867033.1"/>
    </source>
</evidence>
<dbReference type="EMBL" id="CAJRST010003002">
    <property type="protein sequence ID" value="CAG5867033.1"/>
    <property type="molecule type" value="Genomic_DNA"/>
</dbReference>
<organism evidence="1 2">
    <name type="scientific">Menidia menidia</name>
    <name type="common">Atlantic silverside</name>
    <dbReference type="NCBI Taxonomy" id="238744"/>
    <lineage>
        <taxon>Eukaryota</taxon>
        <taxon>Metazoa</taxon>
        <taxon>Chordata</taxon>
        <taxon>Craniata</taxon>
        <taxon>Vertebrata</taxon>
        <taxon>Euteleostomi</taxon>
        <taxon>Actinopterygii</taxon>
        <taxon>Neopterygii</taxon>
        <taxon>Teleostei</taxon>
        <taxon>Neoteleostei</taxon>
        <taxon>Acanthomorphata</taxon>
        <taxon>Ovalentaria</taxon>
        <taxon>Atherinomorphae</taxon>
        <taxon>Atheriniformes</taxon>
        <taxon>Atherinopsidae</taxon>
        <taxon>Menidiinae</taxon>
        <taxon>Menidia</taxon>
    </lineage>
</organism>
<sequence length="116" mass="12494">MLSGRRVHRGLDIVCRRLDIYALSDATLHGKLLVYSHPQKAAVNPGACLRGEGGSGSVPAWFWPSTVLTHSSPSPCRSVLQAVLRESGPELRAGGGGQRVGTMLPMLYWESPPTCR</sequence>
<name>A0A8S4AEQ5_9TELE</name>
<dbReference type="Proteomes" id="UP000677803">
    <property type="component" value="Unassembled WGS sequence"/>
</dbReference>
<dbReference type="OrthoDB" id="5911921at2759"/>
<gene>
    <name evidence="1" type="ORF">MMEN_LOCUS3805</name>
</gene>
<evidence type="ECO:0000313" key="2">
    <source>
        <dbReference type="Proteomes" id="UP000677803"/>
    </source>
</evidence>
<proteinExistence type="predicted"/>
<dbReference type="AlphaFoldDB" id="A0A8S4AEQ5"/>